<proteinExistence type="inferred from homology"/>
<evidence type="ECO:0000256" key="1">
    <source>
        <dbReference type="ARBA" id="ARBA00004123"/>
    </source>
</evidence>
<evidence type="ECO:0000256" key="5">
    <source>
        <dbReference type="ARBA" id="ARBA00023015"/>
    </source>
</evidence>
<feature type="compositionally biased region" description="Low complexity" evidence="11">
    <location>
        <begin position="479"/>
        <end position="491"/>
    </location>
</feature>
<evidence type="ECO:0000313" key="13">
    <source>
        <dbReference type="Proteomes" id="UP000007801"/>
    </source>
</evidence>
<dbReference type="GO" id="GO:0006352">
    <property type="term" value="P:DNA-templated transcription initiation"/>
    <property type="evidence" value="ECO:0007669"/>
    <property type="project" value="InterPro"/>
</dbReference>
<dbReference type="AlphaFoldDB" id="A0A0N8P0K5"/>
<dbReference type="Gene3D" id="3.30.310.10">
    <property type="entry name" value="TATA-Binding Protein"/>
    <property type="match status" value="2"/>
</dbReference>
<keyword evidence="7" id="KW-0804">Transcription</keyword>
<evidence type="ECO:0000256" key="3">
    <source>
        <dbReference type="ARBA" id="ARBA00005560"/>
    </source>
</evidence>
<dbReference type="InterPro" id="IPR000814">
    <property type="entry name" value="TBP"/>
</dbReference>
<keyword evidence="13" id="KW-1185">Reference proteome</keyword>
<feature type="compositionally biased region" description="Low complexity" evidence="11">
    <location>
        <begin position="149"/>
        <end position="159"/>
    </location>
</feature>
<dbReference type="GO" id="GO:0005737">
    <property type="term" value="C:cytoplasm"/>
    <property type="evidence" value="ECO:0007669"/>
    <property type="project" value="UniProtKB-SubCell"/>
</dbReference>
<dbReference type="PRINTS" id="PR00686">
    <property type="entry name" value="TIFACTORIID"/>
</dbReference>
<evidence type="ECO:0000256" key="7">
    <source>
        <dbReference type="ARBA" id="ARBA00023163"/>
    </source>
</evidence>
<evidence type="ECO:0000256" key="8">
    <source>
        <dbReference type="ARBA" id="ARBA00023242"/>
    </source>
</evidence>
<dbReference type="GO" id="GO:0005634">
    <property type="term" value="C:nucleus"/>
    <property type="evidence" value="ECO:0007669"/>
    <property type="project" value="UniProtKB-SubCell"/>
</dbReference>
<evidence type="ECO:0000256" key="10">
    <source>
        <dbReference type="ARBA" id="ARBA00033173"/>
    </source>
</evidence>
<dbReference type="SMR" id="A0A0N8P0K5"/>
<dbReference type="CDD" id="cd04517">
    <property type="entry name" value="TLF"/>
    <property type="match status" value="1"/>
</dbReference>
<evidence type="ECO:0000256" key="2">
    <source>
        <dbReference type="ARBA" id="ARBA00004496"/>
    </source>
</evidence>
<name>A0A0N8P0K5_DROAN</name>
<comment type="subcellular location">
    <subcellularLocation>
        <location evidence="2">Cytoplasm</location>
    </subcellularLocation>
    <subcellularLocation>
        <location evidence="1">Nucleus</location>
    </subcellularLocation>
</comment>
<sequence>MQNDMVSIPAANMNGGLKAASAGTTVVTAGGVVPSSVLANAPRVFLTNASSAFMAGNRAGTVTATATTASSSAGAAAGAVRYFSQFGKIQKSPNLDSILMANGIGTPIKTNGSINQALLSVNKMDFLDSDPDIDTVIIEEDESDDSHKSSPSNSSPQQESELDQKPDLGVQKQDEPLELTQQSNSNSGTAAAATTETTGTEEPELDIVINNVVCSFSVRCHLKLRDIALNGSNVEYRRENGMVTMKLRHPYTTASIWSSGRITCTGATSEPMAKVAARRYARCLGKLGFPTRFQNFRIVNVLGTCSMPWAIKIVNFSERHRENASYEPELHPGVTYKMRDPKATLKIFSTGSITVTAASVNDVEAAIQHIFPLVFEFRKQRSPEELLHLRQKQRNLIGADPADLEEMIINDNKVAADNNIFVNTQAAHTKPEMQPVASALATSSINSVQRLKQYESYVQMVQQTQDERRHIPFQGDNNASSATAKSSTATAGTASSSAAAAASSSSSSTGDNICANARRRATECWATKLQNKRTRYNNIVNPESATSSSGNAAAGAAAHTRNPLKVAALANAKSRTGGVVVGTSGKIPVSQVLKQSSSRARNAQLHQQQQMQMQRPKLKHAPTYSPTDFEIDDLIEEEESNEYGLPY</sequence>
<evidence type="ECO:0000256" key="4">
    <source>
        <dbReference type="ARBA" id="ARBA00022490"/>
    </source>
</evidence>
<reference evidence="12 13" key="1">
    <citation type="journal article" date="2007" name="Nature">
        <title>Evolution of genes and genomes on the Drosophila phylogeny.</title>
        <authorList>
            <consortium name="Drosophila 12 Genomes Consortium"/>
            <person name="Clark A.G."/>
            <person name="Eisen M.B."/>
            <person name="Smith D.R."/>
            <person name="Bergman C.M."/>
            <person name="Oliver B."/>
            <person name="Markow T.A."/>
            <person name="Kaufman T.C."/>
            <person name="Kellis M."/>
            <person name="Gelbart W."/>
            <person name="Iyer V.N."/>
            <person name="Pollard D.A."/>
            <person name="Sackton T.B."/>
            <person name="Larracuente A.M."/>
            <person name="Singh N.D."/>
            <person name="Abad J.P."/>
            <person name="Abt D.N."/>
            <person name="Adryan B."/>
            <person name="Aguade M."/>
            <person name="Akashi H."/>
            <person name="Anderson W.W."/>
            <person name="Aquadro C.F."/>
            <person name="Ardell D.H."/>
            <person name="Arguello R."/>
            <person name="Artieri C.G."/>
            <person name="Barbash D.A."/>
            <person name="Barker D."/>
            <person name="Barsanti P."/>
            <person name="Batterham P."/>
            <person name="Batzoglou S."/>
            <person name="Begun D."/>
            <person name="Bhutkar A."/>
            <person name="Blanco E."/>
            <person name="Bosak S.A."/>
            <person name="Bradley R.K."/>
            <person name="Brand A.D."/>
            <person name="Brent M.R."/>
            <person name="Brooks A.N."/>
            <person name="Brown R.H."/>
            <person name="Butlin R.K."/>
            <person name="Caggese C."/>
            <person name="Calvi B.R."/>
            <person name="Bernardo de Carvalho A."/>
            <person name="Caspi A."/>
            <person name="Castrezana S."/>
            <person name="Celniker S.E."/>
            <person name="Chang J.L."/>
            <person name="Chapple C."/>
            <person name="Chatterji S."/>
            <person name="Chinwalla A."/>
            <person name="Civetta A."/>
            <person name="Clifton S.W."/>
            <person name="Comeron J.M."/>
            <person name="Costello J.C."/>
            <person name="Coyne J.A."/>
            <person name="Daub J."/>
            <person name="David R.G."/>
            <person name="Delcher A.L."/>
            <person name="Delehaunty K."/>
            <person name="Do C.B."/>
            <person name="Ebling H."/>
            <person name="Edwards K."/>
            <person name="Eickbush T."/>
            <person name="Evans J.D."/>
            <person name="Filipski A."/>
            <person name="Findeiss S."/>
            <person name="Freyhult E."/>
            <person name="Fulton L."/>
            <person name="Fulton R."/>
            <person name="Garcia A.C."/>
            <person name="Gardiner A."/>
            <person name="Garfield D.A."/>
            <person name="Garvin B.E."/>
            <person name="Gibson G."/>
            <person name="Gilbert D."/>
            <person name="Gnerre S."/>
            <person name="Godfrey J."/>
            <person name="Good R."/>
            <person name="Gotea V."/>
            <person name="Gravely B."/>
            <person name="Greenberg A.J."/>
            <person name="Griffiths-Jones S."/>
            <person name="Gross S."/>
            <person name="Guigo R."/>
            <person name="Gustafson E.A."/>
            <person name="Haerty W."/>
            <person name="Hahn M.W."/>
            <person name="Halligan D.L."/>
            <person name="Halpern A.L."/>
            <person name="Halter G.M."/>
            <person name="Han M.V."/>
            <person name="Heger A."/>
            <person name="Hillier L."/>
            <person name="Hinrichs A.S."/>
            <person name="Holmes I."/>
            <person name="Hoskins R.A."/>
            <person name="Hubisz M.J."/>
            <person name="Hultmark D."/>
            <person name="Huntley M.A."/>
            <person name="Jaffe D.B."/>
            <person name="Jagadeeshan S."/>
            <person name="Jeck W.R."/>
            <person name="Johnson J."/>
            <person name="Jones C.D."/>
            <person name="Jordan W.C."/>
            <person name="Karpen G.H."/>
            <person name="Kataoka E."/>
            <person name="Keightley P.D."/>
            <person name="Kheradpour P."/>
            <person name="Kirkness E.F."/>
            <person name="Koerich L.B."/>
            <person name="Kristiansen K."/>
            <person name="Kudrna D."/>
            <person name="Kulathinal R.J."/>
            <person name="Kumar S."/>
            <person name="Kwok R."/>
            <person name="Lander E."/>
            <person name="Langley C.H."/>
            <person name="Lapoint R."/>
            <person name="Lazzaro B.P."/>
            <person name="Lee S.J."/>
            <person name="Levesque L."/>
            <person name="Li R."/>
            <person name="Lin C.F."/>
            <person name="Lin M.F."/>
            <person name="Lindblad-Toh K."/>
            <person name="Llopart A."/>
            <person name="Long M."/>
            <person name="Low L."/>
            <person name="Lozovsky E."/>
            <person name="Lu J."/>
            <person name="Luo M."/>
            <person name="Machado C.A."/>
            <person name="Makalowski W."/>
            <person name="Marzo M."/>
            <person name="Matsuda M."/>
            <person name="Matzkin L."/>
            <person name="McAllister B."/>
            <person name="McBride C.S."/>
            <person name="McKernan B."/>
            <person name="McKernan K."/>
            <person name="Mendez-Lago M."/>
            <person name="Minx P."/>
            <person name="Mollenhauer M.U."/>
            <person name="Montooth K."/>
            <person name="Mount S.M."/>
            <person name="Mu X."/>
            <person name="Myers E."/>
            <person name="Negre B."/>
            <person name="Newfeld S."/>
            <person name="Nielsen R."/>
            <person name="Noor M.A."/>
            <person name="O'Grady P."/>
            <person name="Pachter L."/>
            <person name="Papaceit M."/>
            <person name="Parisi M.J."/>
            <person name="Parisi M."/>
            <person name="Parts L."/>
            <person name="Pedersen J.S."/>
            <person name="Pesole G."/>
            <person name="Phillippy A.M."/>
            <person name="Ponting C.P."/>
            <person name="Pop M."/>
            <person name="Porcelli D."/>
            <person name="Powell J.R."/>
            <person name="Prohaska S."/>
            <person name="Pruitt K."/>
            <person name="Puig M."/>
            <person name="Quesneville H."/>
            <person name="Ram K.R."/>
            <person name="Rand D."/>
            <person name="Rasmussen M.D."/>
            <person name="Reed L.K."/>
            <person name="Reenan R."/>
            <person name="Reily A."/>
            <person name="Remington K.A."/>
            <person name="Rieger T.T."/>
            <person name="Ritchie M.G."/>
            <person name="Robin C."/>
            <person name="Rogers Y.H."/>
            <person name="Rohde C."/>
            <person name="Rozas J."/>
            <person name="Rubenfield M.J."/>
            <person name="Ruiz A."/>
            <person name="Russo S."/>
            <person name="Salzberg S.L."/>
            <person name="Sanchez-Gracia A."/>
            <person name="Saranga D.J."/>
            <person name="Sato H."/>
            <person name="Schaeffer S.W."/>
            <person name="Schatz M.C."/>
            <person name="Schlenke T."/>
            <person name="Schwartz R."/>
            <person name="Segarra C."/>
            <person name="Singh R.S."/>
            <person name="Sirot L."/>
            <person name="Sirota M."/>
            <person name="Sisneros N.B."/>
            <person name="Smith C.D."/>
            <person name="Smith T.F."/>
            <person name="Spieth J."/>
            <person name="Stage D.E."/>
            <person name="Stark A."/>
            <person name="Stephan W."/>
            <person name="Strausberg R.L."/>
            <person name="Strempel S."/>
            <person name="Sturgill D."/>
            <person name="Sutton G."/>
            <person name="Sutton G.G."/>
            <person name="Tao W."/>
            <person name="Teichmann S."/>
            <person name="Tobari Y.N."/>
            <person name="Tomimura Y."/>
            <person name="Tsolas J.M."/>
            <person name="Valente V.L."/>
            <person name="Venter E."/>
            <person name="Venter J.C."/>
            <person name="Vicario S."/>
            <person name="Vieira F.G."/>
            <person name="Vilella A.J."/>
            <person name="Villasante A."/>
            <person name="Walenz B."/>
            <person name="Wang J."/>
            <person name="Wasserman M."/>
            <person name="Watts T."/>
            <person name="Wilson D."/>
            <person name="Wilson R.K."/>
            <person name="Wing R.A."/>
            <person name="Wolfner M.F."/>
            <person name="Wong A."/>
            <person name="Wong G.K."/>
            <person name="Wu C.I."/>
            <person name="Wu G."/>
            <person name="Yamamoto D."/>
            <person name="Yang H.P."/>
            <person name="Yang S.P."/>
            <person name="Yorke J.A."/>
            <person name="Yoshida K."/>
            <person name="Zdobnov E."/>
            <person name="Zhang P."/>
            <person name="Zhang Y."/>
            <person name="Zimin A.V."/>
            <person name="Baldwin J."/>
            <person name="Abdouelleil A."/>
            <person name="Abdulkadir J."/>
            <person name="Abebe A."/>
            <person name="Abera B."/>
            <person name="Abreu J."/>
            <person name="Acer S.C."/>
            <person name="Aftuck L."/>
            <person name="Alexander A."/>
            <person name="An P."/>
            <person name="Anderson E."/>
            <person name="Anderson S."/>
            <person name="Arachi H."/>
            <person name="Azer M."/>
            <person name="Bachantsang P."/>
            <person name="Barry A."/>
            <person name="Bayul T."/>
            <person name="Berlin A."/>
            <person name="Bessette D."/>
            <person name="Bloom T."/>
            <person name="Blye J."/>
            <person name="Boguslavskiy L."/>
            <person name="Bonnet C."/>
            <person name="Boukhgalter B."/>
            <person name="Bourzgui I."/>
            <person name="Brown A."/>
            <person name="Cahill P."/>
            <person name="Channer S."/>
            <person name="Cheshatsang Y."/>
            <person name="Chuda L."/>
            <person name="Citroen M."/>
            <person name="Collymore A."/>
            <person name="Cooke P."/>
            <person name="Costello M."/>
            <person name="D'Aco K."/>
            <person name="Daza R."/>
            <person name="De Haan G."/>
            <person name="DeGray S."/>
            <person name="DeMaso C."/>
            <person name="Dhargay N."/>
            <person name="Dooley K."/>
            <person name="Dooley E."/>
            <person name="Doricent M."/>
            <person name="Dorje P."/>
            <person name="Dorjee K."/>
            <person name="Dupes A."/>
            <person name="Elong R."/>
            <person name="Falk J."/>
            <person name="Farina A."/>
            <person name="Faro S."/>
            <person name="Ferguson D."/>
            <person name="Fisher S."/>
            <person name="Foley C.D."/>
            <person name="Franke A."/>
            <person name="Friedrich D."/>
            <person name="Gadbois L."/>
            <person name="Gearin G."/>
            <person name="Gearin C.R."/>
            <person name="Giannoukos G."/>
            <person name="Goode T."/>
            <person name="Graham J."/>
            <person name="Grandbois E."/>
            <person name="Grewal S."/>
            <person name="Gyaltsen K."/>
            <person name="Hafez N."/>
            <person name="Hagos B."/>
            <person name="Hall J."/>
            <person name="Henson C."/>
            <person name="Hollinger A."/>
            <person name="Honan T."/>
            <person name="Huard M.D."/>
            <person name="Hughes L."/>
            <person name="Hurhula B."/>
            <person name="Husby M.E."/>
            <person name="Kamat A."/>
            <person name="Kanga B."/>
            <person name="Kashin S."/>
            <person name="Khazanovich D."/>
            <person name="Kisner P."/>
            <person name="Lance K."/>
            <person name="Lara M."/>
            <person name="Lee W."/>
            <person name="Lennon N."/>
            <person name="Letendre F."/>
            <person name="LeVine R."/>
            <person name="Lipovsky A."/>
            <person name="Liu X."/>
            <person name="Liu J."/>
            <person name="Liu S."/>
            <person name="Lokyitsang T."/>
            <person name="Lokyitsang Y."/>
            <person name="Lubonja R."/>
            <person name="Lui A."/>
            <person name="MacDonald P."/>
            <person name="Magnisalis V."/>
            <person name="Maru K."/>
            <person name="Matthews C."/>
            <person name="McCusker W."/>
            <person name="McDonough S."/>
            <person name="Mehta T."/>
            <person name="Meldrim J."/>
            <person name="Meneus L."/>
            <person name="Mihai O."/>
            <person name="Mihalev A."/>
            <person name="Mihova T."/>
            <person name="Mittelman R."/>
            <person name="Mlenga V."/>
            <person name="Montmayeur A."/>
            <person name="Mulrain L."/>
            <person name="Navidi A."/>
            <person name="Naylor J."/>
            <person name="Negash T."/>
            <person name="Nguyen T."/>
            <person name="Nguyen N."/>
            <person name="Nicol R."/>
            <person name="Norbu C."/>
            <person name="Norbu N."/>
            <person name="Novod N."/>
            <person name="O'Neill B."/>
            <person name="Osman S."/>
            <person name="Markiewicz E."/>
            <person name="Oyono O.L."/>
            <person name="Patti C."/>
            <person name="Phunkhang P."/>
            <person name="Pierre F."/>
            <person name="Priest M."/>
            <person name="Raghuraman S."/>
            <person name="Rege F."/>
            <person name="Reyes R."/>
            <person name="Rise C."/>
            <person name="Rogov P."/>
            <person name="Ross K."/>
            <person name="Ryan E."/>
            <person name="Settipalli S."/>
            <person name="Shea T."/>
            <person name="Sherpa N."/>
            <person name="Shi L."/>
            <person name="Shih D."/>
            <person name="Sparrow T."/>
            <person name="Spaulding J."/>
            <person name="Stalker J."/>
            <person name="Stange-Thomann N."/>
            <person name="Stavropoulos S."/>
            <person name="Stone C."/>
            <person name="Strader C."/>
            <person name="Tesfaye S."/>
            <person name="Thomson T."/>
            <person name="Thoulutsang Y."/>
            <person name="Thoulutsang D."/>
            <person name="Topham K."/>
            <person name="Topping I."/>
            <person name="Tsamla T."/>
            <person name="Vassiliev H."/>
            <person name="Vo A."/>
            <person name="Wangchuk T."/>
            <person name="Wangdi T."/>
            <person name="Weiand M."/>
            <person name="Wilkinson J."/>
            <person name="Wilson A."/>
            <person name="Yadav S."/>
            <person name="Young G."/>
            <person name="Yu Q."/>
            <person name="Zembek L."/>
            <person name="Zhong D."/>
            <person name="Zimmer A."/>
            <person name="Zwirko Z."/>
            <person name="Jaffe D.B."/>
            <person name="Alvarez P."/>
            <person name="Brockman W."/>
            <person name="Butler J."/>
            <person name="Chin C."/>
            <person name="Gnerre S."/>
            <person name="Grabherr M."/>
            <person name="Kleber M."/>
            <person name="Mauceli E."/>
            <person name="MacCallum I."/>
        </authorList>
    </citation>
    <scope>NUCLEOTIDE SEQUENCE [LARGE SCALE GENOMIC DNA]</scope>
    <source>
        <strain evidence="13">Tucson 14024-0371.13</strain>
    </source>
</reference>
<dbReference type="FunFam" id="3.30.310.10:FF:000005">
    <property type="entry name" value="TATA box-binding protein-like 1"/>
    <property type="match status" value="1"/>
</dbReference>
<dbReference type="Proteomes" id="UP000007801">
    <property type="component" value="Unassembled WGS sequence"/>
</dbReference>
<dbReference type="EMBL" id="CH902640">
    <property type="protein sequence ID" value="KPU77380.1"/>
    <property type="molecule type" value="Genomic_DNA"/>
</dbReference>
<dbReference type="PANTHER" id="PTHR10126">
    <property type="entry name" value="TATA-BOX BINDING PROTEIN"/>
    <property type="match status" value="1"/>
</dbReference>
<feature type="region of interest" description="Disordered" evidence="11">
    <location>
        <begin position="140"/>
        <end position="166"/>
    </location>
</feature>
<accession>A0A0N8P0K5</accession>
<keyword evidence="5" id="KW-0805">Transcription regulation</keyword>
<dbReference type="FunFam" id="3.30.310.10:FF:000009">
    <property type="entry name" value="TatA box-binding protein-like protein 1"/>
    <property type="match status" value="1"/>
</dbReference>
<feature type="compositionally biased region" description="Low complexity" evidence="11">
    <location>
        <begin position="544"/>
        <end position="557"/>
    </location>
</feature>
<feature type="compositionally biased region" description="Low complexity" evidence="11">
    <location>
        <begin position="188"/>
        <end position="198"/>
    </location>
</feature>
<dbReference type="KEGG" id="dan:26513919"/>
<evidence type="ECO:0000313" key="12">
    <source>
        <dbReference type="EMBL" id="KPU77380.1"/>
    </source>
</evidence>
<keyword evidence="6" id="KW-0238">DNA-binding</keyword>
<dbReference type="CTD" id="31773"/>
<evidence type="ECO:0000256" key="6">
    <source>
        <dbReference type="ARBA" id="ARBA00023125"/>
    </source>
</evidence>
<dbReference type="Pfam" id="PF00352">
    <property type="entry name" value="TBP"/>
    <property type="match status" value="2"/>
</dbReference>
<dbReference type="InParanoid" id="A0A0N8P0K5"/>
<dbReference type="InterPro" id="IPR012295">
    <property type="entry name" value="TBP_dom_sf"/>
</dbReference>
<feature type="region of interest" description="Disordered" evidence="11">
    <location>
        <begin position="471"/>
        <end position="491"/>
    </location>
</feature>
<keyword evidence="4" id="KW-0963">Cytoplasm</keyword>
<dbReference type="STRING" id="7217.A0A0N8P0K5"/>
<dbReference type="OrthoDB" id="2127950at2759"/>
<comment type="similarity">
    <text evidence="3">Belongs to the TBP family.</text>
</comment>
<dbReference type="InterPro" id="IPR015445">
    <property type="entry name" value="TBP-like"/>
</dbReference>
<feature type="region of interest" description="Disordered" evidence="11">
    <location>
        <begin position="178"/>
        <end position="200"/>
    </location>
</feature>
<dbReference type="GO" id="GO:0003677">
    <property type="term" value="F:DNA binding"/>
    <property type="evidence" value="ECO:0007669"/>
    <property type="project" value="UniProtKB-KW"/>
</dbReference>
<organism evidence="12 13">
    <name type="scientific">Drosophila ananassae</name>
    <name type="common">Fruit fly</name>
    <dbReference type="NCBI Taxonomy" id="7217"/>
    <lineage>
        <taxon>Eukaryota</taxon>
        <taxon>Metazoa</taxon>
        <taxon>Ecdysozoa</taxon>
        <taxon>Arthropoda</taxon>
        <taxon>Hexapoda</taxon>
        <taxon>Insecta</taxon>
        <taxon>Pterygota</taxon>
        <taxon>Neoptera</taxon>
        <taxon>Endopterygota</taxon>
        <taxon>Diptera</taxon>
        <taxon>Brachycera</taxon>
        <taxon>Muscomorpha</taxon>
        <taxon>Ephydroidea</taxon>
        <taxon>Drosophilidae</taxon>
        <taxon>Drosophila</taxon>
        <taxon>Sophophora</taxon>
    </lineage>
</organism>
<evidence type="ECO:0000256" key="9">
    <source>
        <dbReference type="ARBA" id="ARBA00023474"/>
    </source>
</evidence>
<evidence type="ECO:0000256" key="11">
    <source>
        <dbReference type="SAM" id="MobiDB-lite"/>
    </source>
</evidence>
<dbReference type="SUPFAM" id="SSF55945">
    <property type="entry name" value="TATA-box binding protein-like"/>
    <property type="match status" value="2"/>
</dbReference>
<feature type="region of interest" description="Disordered" evidence="11">
    <location>
        <begin position="538"/>
        <end position="557"/>
    </location>
</feature>
<dbReference type="GeneID" id="26513919"/>
<protein>
    <recommendedName>
        <fullName evidence="9">TATA box-binding protein-like 1</fullName>
    </recommendedName>
    <alternativeName>
        <fullName evidence="10">TBP-like factor</fullName>
    </alternativeName>
</protein>
<gene>
    <name evidence="12" type="primary">Dana\GF26510</name>
    <name evidence="12" type="ORF">GF26510</name>
</gene>
<dbReference type="eggNOG" id="KOG3302">
    <property type="taxonomic scope" value="Eukaryota"/>
</dbReference>
<keyword evidence="8" id="KW-0539">Nucleus</keyword>